<dbReference type="PANTHER" id="PTHR30096:SF0">
    <property type="entry name" value="4,5-DOPA DIOXYGENASE EXTRADIOL-LIKE PROTEIN"/>
    <property type="match status" value="1"/>
</dbReference>
<dbReference type="CDD" id="cd07363">
    <property type="entry name" value="45_DOPA_Dioxygenase"/>
    <property type="match status" value="1"/>
</dbReference>
<dbReference type="GO" id="GO:0008198">
    <property type="term" value="F:ferrous iron binding"/>
    <property type="evidence" value="ECO:0007669"/>
    <property type="project" value="InterPro"/>
</dbReference>
<evidence type="ECO:0000256" key="5">
    <source>
        <dbReference type="ARBA" id="ARBA00023002"/>
    </source>
</evidence>
<keyword evidence="7" id="KW-0223">Dioxygenase</keyword>
<evidence type="ECO:0000313" key="7">
    <source>
        <dbReference type="EMBL" id="MBW4660730.1"/>
    </source>
</evidence>
<dbReference type="Gene3D" id="3.40.830.10">
    <property type="entry name" value="LigB-like"/>
    <property type="match status" value="1"/>
</dbReference>
<accession>A0A951QDU7</accession>
<comment type="cofactor">
    <cofactor evidence="1">
        <name>Zn(2+)</name>
        <dbReference type="ChEBI" id="CHEBI:29105"/>
    </cofactor>
</comment>
<dbReference type="GO" id="GO:0008270">
    <property type="term" value="F:zinc ion binding"/>
    <property type="evidence" value="ECO:0007669"/>
    <property type="project" value="InterPro"/>
</dbReference>
<name>A0A951QDU7_9CYAN</name>
<dbReference type="EMBL" id="JAHHHD010000024">
    <property type="protein sequence ID" value="MBW4660730.1"/>
    <property type="molecule type" value="Genomic_DNA"/>
</dbReference>
<dbReference type="AlphaFoldDB" id="A0A951QDU7"/>
<dbReference type="GO" id="GO:0016702">
    <property type="term" value="F:oxidoreductase activity, acting on single donors with incorporation of molecular oxygen, incorporation of two atoms of oxygen"/>
    <property type="evidence" value="ECO:0007669"/>
    <property type="project" value="UniProtKB-ARBA"/>
</dbReference>
<dbReference type="PIRSF" id="PIRSF006157">
    <property type="entry name" value="Doxgns_DODA"/>
    <property type="match status" value="1"/>
</dbReference>
<keyword evidence="3" id="KW-0479">Metal-binding</keyword>
<evidence type="ECO:0000256" key="2">
    <source>
        <dbReference type="ARBA" id="ARBA00007581"/>
    </source>
</evidence>
<dbReference type="PANTHER" id="PTHR30096">
    <property type="entry name" value="4,5-DOPA DIOXYGENASE EXTRADIOL-LIKE PROTEIN"/>
    <property type="match status" value="1"/>
</dbReference>
<evidence type="ECO:0000313" key="8">
    <source>
        <dbReference type="Proteomes" id="UP000757435"/>
    </source>
</evidence>
<evidence type="ECO:0000256" key="1">
    <source>
        <dbReference type="ARBA" id="ARBA00001947"/>
    </source>
</evidence>
<feature type="domain" description="Extradiol ring-cleavage dioxygenase class III enzyme subunit B" evidence="6">
    <location>
        <begin position="29"/>
        <end position="258"/>
    </location>
</feature>
<evidence type="ECO:0000259" key="6">
    <source>
        <dbReference type="Pfam" id="PF02900"/>
    </source>
</evidence>
<protein>
    <submittedName>
        <fullName evidence="7">Dioxygenase</fullName>
    </submittedName>
</protein>
<keyword evidence="4" id="KW-0862">Zinc</keyword>
<keyword evidence="5" id="KW-0560">Oxidoreductase</keyword>
<dbReference type="Proteomes" id="UP000757435">
    <property type="component" value="Unassembled WGS sequence"/>
</dbReference>
<dbReference type="Pfam" id="PF02900">
    <property type="entry name" value="LigB"/>
    <property type="match status" value="1"/>
</dbReference>
<dbReference type="InterPro" id="IPR004183">
    <property type="entry name" value="Xdiol_dOase_suB"/>
</dbReference>
<organism evidence="7 8">
    <name type="scientific">Drouetiella hepatica Uher 2000/2452</name>
    <dbReference type="NCBI Taxonomy" id="904376"/>
    <lineage>
        <taxon>Bacteria</taxon>
        <taxon>Bacillati</taxon>
        <taxon>Cyanobacteriota</taxon>
        <taxon>Cyanophyceae</taxon>
        <taxon>Oculatellales</taxon>
        <taxon>Oculatellaceae</taxon>
        <taxon>Drouetiella</taxon>
    </lineage>
</organism>
<evidence type="ECO:0000256" key="4">
    <source>
        <dbReference type="ARBA" id="ARBA00022833"/>
    </source>
</evidence>
<dbReference type="InterPro" id="IPR014436">
    <property type="entry name" value="Extradiol_dOase_DODA"/>
</dbReference>
<gene>
    <name evidence="7" type="ORF">KME15_18810</name>
</gene>
<sequence length="259" mass="28169">MEQFPTLFISHGAPDLSTHEGEAHSFLKQLGQQFPKPKAILVVSAHWNTSHPTVSRALQPQTIHDFSGFPASLYQLTYPAPGAPDLADRVATLLNQHSLSGTVHSNRGLDHGAWAPLLLTYPEADIPVTQLSIQYDADPTHHLRVGKALEPLRREGVLILASGGATHNLQAFGASSDANPPTWVKRFDEWLAATIAQHDLASLLSYRQLAPYAKENHPTDEHLLPLFVALGAAGGTAKGTRLHNSYTYSVFSMAAYAFD</sequence>
<evidence type="ECO:0000256" key="3">
    <source>
        <dbReference type="ARBA" id="ARBA00022723"/>
    </source>
</evidence>
<proteinExistence type="inferred from homology"/>
<reference evidence="7" key="2">
    <citation type="journal article" date="2022" name="Microbiol. Resour. Announc.">
        <title>Metagenome Sequencing to Explore Phylogenomics of Terrestrial Cyanobacteria.</title>
        <authorList>
            <person name="Ward R.D."/>
            <person name="Stajich J.E."/>
            <person name="Johansen J.R."/>
            <person name="Huntemann M."/>
            <person name="Clum A."/>
            <person name="Foster B."/>
            <person name="Foster B."/>
            <person name="Roux S."/>
            <person name="Palaniappan K."/>
            <person name="Varghese N."/>
            <person name="Mukherjee S."/>
            <person name="Reddy T.B.K."/>
            <person name="Daum C."/>
            <person name="Copeland A."/>
            <person name="Chen I.A."/>
            <person name="Ivanova N.N."/>
            <person name="Kyrpides N.C."/>
            <person name="Shapiro N."/>
            <person name="Eloe-Fadrosh E.A."/>
            <person name="Pietrasiak N."/>
        </authorList>
    </citation>
    <scope>NUCLEOTIDE SEQUENCE</scope>
    <source>
        <strain evidence="7">UHER 2000/2452</strain>
    </source>
</reference>
<reference evidence="7" key="1">
    <citation type="submission" date="2021-05" db="EMBL/GenBank/DDBJ databases">
        <authorList>
            <person name="Pietrasiak N."/>
            <person name="Ward R."/>
            <person name="Stajich J.E."/>
            <person name="Kurbessoian T."/>
        </authorList>
    </citation>
    <scope>NUCLEOTIDE SEQUENCE</scope>
    <source>
        <strain evidence="7">UHER 2000/2452</strain>
    </source>
</reference>
<dbReference type="SUPFAM" id="SSF53213">
    <property type="entry name" value="LigB-like"/>
    <property type="match status" value="1"/>
</dbReference>
<comment type="similarity">
    <text evidence="2">Belongs to the DODA-type extradiol aromatic ring-opening dioxygenase family.</text>
</comment>
<comment type="caution">
    <text evidence="7">The sequence shown here is derived from an EMBL/GenBank/DDBJ whole genome shotgun (WGS) entry which is preliminary data.</text>
</comment>